<sequence length="333" mass="38345">MKKKIENFILEGLNNVYTAASILIGQNDEIIMEEYYGTKDGKSPINDQTLFDIASLTKIVSTTTAIMKLYDEKKIHLDDKIKKYLDVKGEKGEIKIKQLLLHESGMQPYSELWQKYKNKELMDKIIQIQPQNKPWTQYDYSCLNFITLMKIVENVSKTPYQDYIKNLFNQIGMFQTTYNPQNTENIVQTSIRDGIRLQGKSDDELCYYLGGVSGNAGIYSNIKDLRKYVLNILNPKIISKKTIDKFTKTTIHKGEKYAHLGFMAPPQAGCTNALDEKSFGHNGFTGTSIWIRPDGKFSIFLTNSVYYDRRAYKDKLQIIRNNINDAIFKEGII</sequence>
<accession>A0AA45C6E5</accession>
<comment type="caution">
    <text evidence="3">The sequence shown here is derived from an EMBL/GenBank/DDBJ whole genome shotgun (WGS) entry which is preliminary data.</text>
</comment>
<proteinExistence type="predicted"/>
<name>A0AA45C6E5_9BACT</name>
<evidence type="ECO:0000259" key="2">
    <source>
        <dbReference type="Pfam" id="PF00144"/>
    </source>
</evidence>
<dbReference type="InterPro" id="IPR012338">
    <property type="entry name" value="Beta-lactam/transpept-like"/>
</dbReference>
<evidence type="ECO:0000256" key="1">
    <source>
        <dbReference type="ARBA" id="ARBA00022801"/>
    </source>
</evidence>
<evidence type="ECO:0000313" key="3">
    <source>
        <dbReference type="EMBL" id="PWJ92045.1"/>
    </source>
</evidence>
<keyword evidence="4" id="KW-1185">Reference proteome</keyword>
<feature type="domain" description="Beta-lactamase-related" evidence="2">
    <location>
        <begin position="20"/>
        <end position="313"/>
    </location>
</feature>
<evidence type="ECO:0000313" key="4">
    <source>
        <dbReference type="Proteomes" id="UP000245921"/>
    </source>
</evidence>
<dbReference type="PANTHER" id="PTHR43283:SF11">
    <property type="entry name" value="BETA-LACTAMASE-RELATED DOMAIN-CONTAINING PROTEIN"/>
    <property type="match status" value="1"/>
</dbReference>
<dbReference type="SUPFAM" id="SSF56601">
    <property type="entry name" value="beta-lactamase/transpeptidase-like"/>
    <property type="match status" value="1"/>
</dbReference>
<dbReference type="InterPro" id="IPR001466">
    <property type="entry name" value="Beta-lactam-related"/>
</dbReference>
<dbReference type="InterPro" id="IPR050789">
    <property type="entry name" value="Diverse_Enzym_Activities"/>
</dbReference>
<dbReference type="AlphaFoldDB" id="A0AA45C6E5"/>
<protein>
    <submittedName>
        <fullName evidence="3">CubicO group peptidase (Beta-lactamase class C family)</fullName>
    </submittedName>
</protein>
<dbReference type="Gene3D" id="3.40.710.10">
    <property type="entry name" value="DD-peptidase/beta-lactamase superfamily"/>
    <property type="match status" value="1"/>
</dbReference>
<dbReference type="GO" id="GO:0016787">
    <property type="term" value="F:hydrolase activity"/>
    <property type="evidence" value="ECO:0007669"/>
    <property type="project" value="UniProtKB-KW"/>
</dbReference>
<dbReference type="EMBL" id="QGGI01000010">
    <property type="protein sequence ID" value="PWJ92045.1"/>
    <property type="molecule type" value="Genomic_DNA"/>
</dbReference>
<gene>
    <name evidence="3" type="ORF">C7380_11038</name>
</gene>
<dbReference type="PANTHER" id="PTHR43283">
    <property type="entry name" value="BETA-LACTAMASE-RELATED"/>
    <property type="match status" value="1"/>
</dbReference>
<organism evidence="3 4">
    <name type="scientific">Oceanotoga teriensis</name>
    <dbReference type="NCBI Taxonomy" id="515440"/>
    <lineage>
        <taxon>Bacteria</taxon>
        <taxon>Thermotogati</taxon>
        <taxon>Thermotogota</taxon>
        <taxon>Thermotogae</taxon>
        <taxon>Petrotogales</taxon>
        <taxon>Petrotogaceae</taxon>
        <taxon>Oceanotoga</taxon>
    </lineage>
</organism>
<reference evidence="3 4" key="1">
    <citation type="submission" date="2018-05" db="EMBL/GenBank/DDBJ databases">
        <title>Genomic Encyclopedia of Type Strains, Phase IV (KMG-IV): sequencing the most valuable type-strain genomes for metagenomic binning, comparative biology and taxonomic classification.</title>
        <authorList>
            <person name="Goeker M."/>
        </authorList>
    </citation>
    <scope>NUCLEOTIDE SEQUENCE [LARGE SCALE GENOMIC DNA]</scope>
    <source>
        <strain evidence="3 4">DSM 24906</strain>
    </source>
</reference>
<keyword evidence="1" id="KW-0378">Hydrolase</keyword>
<dbReference type="RefSeq" id="WP_158274847.1">
    <property type="nucleotide sequence ID" value="NZ_QGGI01000010.1"/>
</dbReference>
<dbReference type="Pfam" id="PF00144">
    <property type="entry name" value="Beta-lactamase"/>
    <property type="match status" value="1"/>
</dbReference>
<dbReference type="Proteomes" id="UP000245921">
    <property type="component" value="Unassembled WGS sequence"/>
</dbReference>